<organism evidence="3 4">
    <name type="scientific">Paraburkholderia ferrariae</name>
    <dbReference type="NCBI Taxonomy" id="386056"/>
    <lineage>
        <taxon>Bacteria</taxon>
        <taxon>Pseudomonadati</taxon>
        <taxon>Pseudomonadota</taxon>
        <taxon>Betaproteobacteria</taxon>
        <taxon>Burkholderiales</taxon>
        <taxon>Burkholderiaceae</taxon>
        <taxon>Paraburkholderia</taxon>
    </lineage>
</organism>
<dbReference type="Proteomes" id="UP001489897">
    <property type="component" value="Unassembled WGS sequence"/>
</dbReference>
<feature type="transmembrane region" description="Helical" evidence="1">
    <location>
        <begin position="22"/>
        <end position="43"/>
    </location>
</feature>
<dbReference type="Gene3D" id="1.10.287.70">
    <property type="match status" value="1"/>
</dbReference>
<reference evidence="3 4" key="1">
    <citation type="submission" date="2024-01" db="EMBL/GenBank/DDBJ databases">
        <title>The diversity of rhizobia nodulating Mimosa spp. in eleven states of Brazil covering several biomes is determined by host plant, location, and edaphic factors.</title>
        <authorList>
            <person name="Rouws L."/>
            <person name="Barauna A."/>
            <person name="Beukes C."/>
            <person name="De Faria S.M."/>
            <person name="Gross E."/>
            <person name="Dos Reis Junior F.B."/>
            <person name="Simon M."/>
            <person name="Maluk M."/>
            <person name="Odee D.W."/>
            <person name="Kenicer G."/>
            <person name="Young J.P.W."/>
            <person name="Reis V.M."/>
            <person name="Zilli J."/>
            <person name="James E.K."/>
        </authorList>
    </citation>
    <scope>NUCLEOTIDE SEQUENCE [LARGE SCALE GENOMIC DNA]</scope>
    <source>
        <strain evidence="3 4">JPY167</strain>
    </source>
</reference>
<accession>A0ABU9RYX5</accession>
<keyword evidence="3" id="KW-0406">Ion transport</keyword>
<dbReference type="EMBL" id="JAYMRV010000011">
    <property type="protein sequence ID" value="MEM5425276.1"/>
    <property type="molecule type" value="Genomic_DNA"/>
</dbReference>
<keyword evidence="1" id="KW-1133">Transmembrane helix</keyword>
<comment type="caution">
    <text evidence="3">The sequence shown here is derived from an EMBL/GenBank/DDBJ whole genome shotgun (WGS) entry which is preliminary data.</text>
</comment>
<keyword evidence="4" id="KW-1185">Reference proteome</keyword>
<evidence type="ECO:0000259" key="2">
    <source>
        <dbReference type="Pfam" id="PF07885"/>
    </source>
</evidence>
<keyword evidence="1" id="KW-0472">Membrane</keyword>
<feature type="domain" description="Potassium channel" evidence="2">
    <location>
        <begin position="3"/>
        <end position="44"/>
    </location>
</feature>
<evidence type="ECO:0000256" key="1">
    <source>
        <dbReference type="SAM" id="Phobius"/>
    </source>
</evidence>
<dbReference type="RefSeq" id="WP_342949302.1">
    <property type="nucleotide sequence ID" value="NZ_JAYMRV010000011.1"/>
</dbReference>
<protein>
    <submittedName>
        <fullName evidence="3">Potassium channel family protein</fullName>
    </submittedName>
</protein>
<keyword evidence="3" id="KW-0813">Transport</keyword>
<gene>
    <name evidence="3" type="ORF">VSR73_29985</name>
</gene>
<dbReference type="GO" id="GO:0034220">
    <property type="term" value="P:monoatomic ion transmembrane transport"/>
    <property type="evidence" value="ECO:0007669"/>
    <property type="project" value="UniProtKB-KW"/>
</dbReference>
<keyword evidence="3" id="KW-0407">Ion channel</keyword>
<proteinExistence type="predicted"/>
<name>A0ABU9RYX5_9BURK</name>
<dbReference type="Pfam" id="PF07885">
    <property type="entry name" value="Ion_trans_2"/>
    <property type="match status" value="1"/>
</dbReference>
<evidence type="ECO:0000313" key="4">
    <source>
        <dbReference type="Proteomes" id="UP001489897"/>
    </source>
</evidence>
<dbReference type="InterPro" id="IPR013099">
    <property type="entry name" value="K_chnl_dom"/>
</dbReference>
<evidence type="ECO:0000313" key="3">
    <source>
        <dbReference type="EMBL" id="MEM5425276.1"/>
    </source>
</evidence>
<keyword evidence="1" id="KW-0812">Transmembrane</keyword>
<sequence length="56" mass="5768">MALTIGYGQVVPTTIVGRIDSMLIGVQGVLLTGMVTAAFVHAVQEAARRAGPQDDA</sequence>
<dbReference type="SUPFAM" id="SSF81324">
    <property type="entry name" value="Voltage-gated potassium channels"/>
    <property type="match status" value="1"/>
</dbReference>